<gene>
    <name evidence="1" type="ORF">METZ01_LOCUS474968</name>
</gene>
<organism evidence="1">
    <name type="scientific">marine metagenome</name>
    <dbReference type="NCBI Taxonomy" id="408172"/>
    <lineage>
        <taxon>unclassified sequences</taxon>
        <taxon>metagenomes</taxon>
        <taxon>ecological metagenomes</taxon>
    </lineage>
</organism>
<accession>A0A383BQB6</accession>
<dbReference type="EMBL" id="UINC01202352">
    <property type="protein sequence ID" value="SVE22114.1"/>
    <property type="molecule type" value="Genomic_DNA"/>
</dbReference>
<sequence length="205" mass="22990">MSENINELIKGVISTKKLTGAEEFKVAEDSPLAAADILDYWSWAYSDIVGNTNRGVLAEFIVARAIGSEAAVRNDWAAYDLDTPSGIKVEVKSSAYLQSWHQATVSAPTFSIRKAREWSPETNEFGEERLRHSDVYVFCLLAYKGDKRLLDPLDLSQWEFYVVKTSEIDRIFGERSSISINRVKDLSLAYSVDSLMDAVEAKYSA</sequence>
<dbReference type="AlphaFoldDB" id="A0A383BQB6"/>
<proteinExistence type="predicted"/>
<reference evidence="1" key="1">
    <citation type="submission" date="2018-05" db="EMBL/GenBank/DDBJ databases">
        <authorList>
            <person name="Lanie J.A."/>
            <person name="Ng W.-L."/>
            <person name="Kazmierczak K.M."/>
            <person name="Andrzejewski T.M."/>
            <person name="Davidsen T.M."/>
            <person name="Wayne K.J."/>
            <person name="Tettelin H."/>
            <person name="Glass J.I."/>
            <person name="Rusch D."/>
            <person name="Podicherti R."/>
            <person name="Tsui H.-C.T."/>
            <person name="Winkler M.E."/>
        </authorList>
    </citation>
    <scope>NUCLEOTIDE SEQUENCE</scope>
</reference>
<name>A0A383BQB6_9ZZZZ</name>
<evidence type="ECO:0000313" key="1">
    <source>
        <dbReference type="EMBL" id="SVE22114.1"/>
    </source>
</evidence>
<protein>
    <submittedName>
        <fullName evidence="1">Uncharacterized protein</fullName>
    </submittedName>
</protein>